<dbReference type="Pfam" id="PF03099">
    <property type="entry name" value="BPL_LplA_LipB"/>
    <property type="match status" value="1"/>
</dbReference>
<dbReference type="EC" id="6.3.4.15" evidence="5"/>
<keyword evidence="3" id="KW-0067">ATP-binding</keyword>
<dbReference type="InterPro" id="IPR045864">
    <property type="entry name" value="aa-tRNA-synth_II/BPL/LPL"/>
</dbReference>
<reference evidence="8 9" key="1">
    <citation type="submission" date="2024-07" db="EMBL/GenBank/DDBJ databases">
        <title>Uliginosibacterium paludis KCTC:42655.</title>
        <authorList>
            <person name="Kim M.K."/>
        </authorList>
    </citation>
    <scope>NUCLEOTIDE SEQUENCE [LARGE SCALE GENOMIC DNA]</scope>
    <source>
        <strain evidence="8 9">KCTC 42655</strain>
    </source>
</reference>
<evidence type="ECO:0000256" key="6">
    <source>
        <dbReference type="ARBA" id="ARBA00047846"/>
    </source>
</evidence>
<dbReference type="InterPro" id="IPR004143">
    <property type="entry name" value="BPL_LPL_catalytic"/>
</dbReference>
<sequence length="264" mass="28320">MSSAPGFDYPALLGLLGATAARFDVDHLPECDSTNSELLRRAANGGPSGLVVICDRQHAGRGRRGRHWLSAPGDSLTFSLLWRRPERQDLSGLSLVVGLAVAQALEALEVTGIGLKWPNDIWRENAKLGGILIETASGGESLVIGIGLNLRENPGWTHDAGRAVTSIEASGHLIAREAVLASVLLRLAATLDQFSMLGFPPFREDWNRRDAFAGKPVELSGDRERIEGICRGVGDEGALRLETASGLISFNAGDLSLRIRTETH</sequence>
<dbReference type="NCBIfam" id="TIGR00121">
    <property type="entry name" value="birA_ligase"/>
    <property type="match status" value="1"/>
</dbReference>
<dbReference type="InterPro" id="IPR008988">
    <property type="entry name" value="Transcriptional_repressor_C"/>
</dbReference>
<dbReference type="EMBL" id="JBEWLZ010000002">
    <property type="protein sequence ID" value="MET1489161.1"/>
    <property type="molecule type" value="Genomic_DNA"/>
</dbReference>
<evidence type="ECO:0000256" key="4">
    <source>
        <dbReference type="ARBA" id="ARBA00023267"/>
    </source>
</evidence>
<comment type="catalytic activity">
    <reaction evidence="6">
        <text>biotin + L-lysyl-[protein] + ATP = N(6)-biotinyl-L-lysyl-[protein] + AMP + diphosphate + H(+)</text>
        <dbReference type="Rhea" id="RHEA:11756"/>
        <dbReference type="Rhea" id="RHEA-COMP:9752"/>
        <dbReference type="Rhea" id="RHEA-COMP:10505"/>
        <dbReference type="ChEBI" id="CHEBI:15378"/>
        <dbReference type="ChEBI" id="CHEBI:29969"/>
        <dbReference type="ChEBI" id="CHEBI:30616"/>
        <dbReference type="ChEBI" id="CHEBI:33019"/>
        <dbReference type="ChEBI" id="CHEBI:57586"/>
        <dbReference type="ChEBI" id="CHEBI:83144"/>
        <dbReference type="ChEBI" id="CHEBI:456215"/>
        <dbReference type="EC" id="6.3.4.15"/>
    </reaction>
</comment>
<dbReference type="InterPro" id="IPR004408">
    <property type="entry name" value="Biotin_CoA_COase_ligase"/>
</dbReference>
<evidence type="ECO:0000256" key="2">
    <source>
        <dbReference type="ARBA" id="ARBA00022741"/>
    </source>
</evidence>
<evidence type="ECO:0000256" key="3">
    <source>
        <dbReference type="ARBA" id="ARBA00022840"/>
    </source>
</evidence>
<dbReference type="InterPro" id="IPR003142">
    <property type="entry name" value="BPL_C"/>
</dbReference>
<keyword evidence="9" id="KW-1185">Reference proteome</keyword>
<name>A0ABV2CMM8_9RHOO</name>
<keyword evidence="1 8" id="KW-0436">Ligase</keyword>
<dbReference type="GO" id="GO:0004077">
    <property type="term" value="F:biotin--[biotin carboxyl-carrier protein] ligase activity"/>
    <property type="evidence" value="ECO:0007669"/>
    <property type="project" value="UniProtKB-EC"/>
</dbReference>
<accession>A0ABV2CMM8</accession>
<dbReference type="RefSeq" id="WP_345924308.1">
    <property type="nucleotide sequence ID" value="NZ_JBDIVF010000001.1"/>
</dbReference>
<dbReference type="CDD" id="cd16442">
    <property type="entry name" value="BPL"/>
    <property type="match status" value="1"/>
</dbReference>
<dbReference type="Gene3D" id="2.30.30.100">
    <property type="match status" value="1"/>
</dbReference>
<organism evidence="8 9">
    <name type="scientific">Uliginosibacterium paludis</name>
    <dbReference type="NCBI Taxonomy" id="1615952"/>
    <lineage>
        <taxon>Bacteria</taxon>
        <taxon>Pseudomonadati</taxon>
        <taxon>Pseudomonadota</taxon>
        <taxon>Betaproteobacteria</taxon>
        <taxon>Rhodocyclales</taxon>
        <taxon>Zoogloeaceae</taxon>
        <taxon>Uliginosibacterium</taxon>
    </lineage>
</organism>
<dbReference type="PANTHER" id="PTHR12835:SF5">
    <property type="entry name" value="BIOTIN--PROTEIN LIGASE"/>
    <property type="match status" value="1"/>
</dbReference>
<dbReference type="PROSITE" id="PS51733">
    <property type="entry name" value="BPL_LPL_CATALYTIC"/>
    <property type="match status" value="1"/>
</dbReference>
<evidence type="ECO:0000259" key="7">
    <source>
        <dbReference type="PROSITE" id="PS51733"/>
    </source>
</evidence>
<dbReference type="SUPFAM" id="SSF50037">
    <property type="entry name" value="C-terminal domain of transcriptional repressors"/>
    <property type="match status" value="1"/>
</dbReference>
<evidence type="ECO:0000256" key="5">
    <source>
        <dbReference type="ARBA" id="ARBA00024227"/>
    </source>
</evidence>
<dbReference type="PANTHER" id="PTHR12835">
    <property type="entry name" value="BIOTIN PROTEIN LIGASE"/>
    <property type="match status" value="1"/>
</dbReference>
<proteinExistence type="predicted"/>
<comment type="caution">
    <text evidence="8">The sequence shown here is derived from an EMBL/GenBank/DDBJ whole genome shotgun (WGS) entry which is preliminary data.</text>
</comment>
<keyword evidence="4" id="KW-0092">Biotin</keyword>
<evidence type="ECO:0000313" key="8">
    <source>
        <dbReference type="EMBL" id="MET1489161.1"/>
    </source>
</evidence>
<dbReference type="Gene3D" id="3.30.930.10">
    <property type="entry name" value="Bira Bifunctional Protein, Domain 2"/>
    <property type="match status" value="1"/>
</dbReference>
<dbReference type="Proteomes" id="UP001548590">
    <property type="component" value="Unassembled WGS sequence"/>
</dbReference>
<protein>
    <recommendedName>
        <fullName evidence="5">biotin--[biotin carboxyl-carrier protein] ligase</fullName>
        <ecNumber evidence="5">6.3.4.15</ecNumber>
    </recommendedName>
</protein>
<dbReference type="Pfam" id="PF02237">
    <property type="entry name" value="BPL_C"/>
    <property type="match status" value="1"/>
</dbReference>
<feature type="domain" description="BPL/LPL catalytic" evidence="7">
    <location>
        <begin position="6"/>
        <end position="195"/>
    </location>
</feature>
<dbReference type="SUPFAM" id="SSF55681">
    <property type="entry name" value="Class II aaRS and biotin synthetases"/>
    <property type="match status" value="1"/>
</dbReference>
<evidence type="ECO:0000256" key="1">
    <source>
        <dbReference type="ARBA" id="ARBA00022598"/>
    </source>
</evidence>
<evidence type="ECO:0000313" key="9">
    <source>
        <dbReference type="Proteomes" id="UP001548590"/>
    </source>
</evidence>
<keyword evidence="2" id="KW-0547">Nucleotide-binding</keyword>
<gene>
    <name evidence="8" type="ORF">ABVT11_04940</name>
</gene>